<reference evidence="1 2" key="2">
    <citation type="submission" date="2020-06" db="EMBL/GenBank/DDBJ databases">
        <title>Halomonas songnenensis sp. nov., a moderately halophilic bacterium isolated from saline and alkaline soils.</title>
        <authorList>
            <person name="Jiang J."/>
            <person name="Pan Y."/>
        </authorList>
    </citation>
    <scope>NUCLEOTIDE SEQUENCE [LARGE SCALE GENOMIC DNA]</scope>
    <source>
        <strain evidence="1 2">TBZ9</strain>
    </source>
</reference>
<dbReference type="AlphaFoldDB" id="A0A7Y3XBT8"/>
<evidence type="ECO:0000313" key="2">
    <source>
        <dbReference type="Proteomes" id="UP000588806"/>
    </source>
</evidence>
<protein>
    <submittedName>
        <fullName evidence="1">Uncharacterized protein</fullName>
    </submittedName>
</protein>
<evidence type="ECO:0000313" key="1">
    <source>
        <dbReference type="EMBL" id="NOG32699.1"/>
    </source>
</evidence>
<dbReference type="Proteomes" id="UP000588806">
    <property type="component" value="Unassembled WGS sequence"/>
</dbReference>
<sequence>MGSDTFRIGGDVTGRVVASDVEGRSGLITHGVTSADGAYDNLLIDGIPVSIADESRGSVTIDQDGGTRILEGGHVASYSLGLSLPNDMSIADGTMVTLTVSAAMSSTKDRTRAQEGKKPQTVMLSKEECDEFTNALTVDFVFDSQNGWGSDQEIFIKAPKDGVIEGTRNIAVSHLASVTMPDDEPIPEALSQINDQAIANAMITVFDSDQGDLFIEQTGRRLTVIEGENGTEQSDSFFFSLTTPPAADETVTVSLAFDDRLAVDEDTFTFTADNWQERQEVTVSVVNSDTVSNRLDTRINFDITSNQSDSLYQNIQPGSVLVSAYDNNSADVVVQEVGDGTRINASGGTDAYTLRLTKAPTDNVLVRLNSDGFSNFDVDNERVVLDTIVEESIQVDVLDPVESGPRLVLQDGRTWSSLDVSVGMILTTEDDQQFKVNNLSSDGTALNLTTSANGITQDTLTINRISTPAVVFTADDWFEQFTVEISLDENYIAAAGSENDRQFQPQDNVLDRIQGPLILEGGTGDTDRSIAEAVMLPYEDDGERDEFVIITPQEAAKQDTNTLIMSADASSADLEGTLTNNHVAGLGMSPADADPE</sequence>
<gene>
    <name evidence="1" type="ORF">HLB35_14725</name>
</gene>
<dbReference type="RefSeq" id="WP_171703159.1">
    <property type="nucleotide sequence ID" value="NZ_JABFHI010000007.1"/>
</dbReference>
<accession>A0A7Y3XBT8</accession>
<dbReference type="EMBL" id="JABFHI010000007">
    <property type="protein sequence ID" value="NOG32699.1"/>
    <property type="molecule type" value="Genomic_DNA"/>
</dbReference>
<keyword evidence="2" id="KW-1185">Reference proteome</keyword>
<proteinExistence type="predicted"/>
<organism evidence="1 2">
    <name type="scientific">Vreelandella azerica</name>
    <dbReference type="NCBI Taxonomy" id="2732867"/>
    <lineage>
        <taxon>Bacteria</taxon>
        <taxon>Pseudomonadati</taxon>
        <taxon>Pseudomonadota</taxon>
        <taxon>Gammaproteobacteria</taxon>
        <taxon>Oceanospirillales</taxon>
        <taxon>Halomonadaceae</taxon>
        <taxon>Vreelandella</taxon>
    </lineage>
</organism>
<comment type="caution">
    <text evidence="1">The sequence shown here is derived from an EMBL/GenBank/DDBJ whole genome shotgun (WGS) entry which is preliminary data.</text>
</comment>
<name>A0A7Y3XBT8_9GAMM</name>
<reference evidence="1 2" key="1">
    <citation type="submission" date="2020-05" db="EMBL/GenBank/DDBJ databases">
        <authorList>
            <person name="Ruan W."/>
            <person name="Jeon C.O."/>
            <person name="Chun B.H."/>
        </authorList>
    </citation>
    <scope>NUCLEOTIDE SEQUENCE [LARGE SCALE GENOMIC DNA]</scope>
    <source>
        <strain evidence="1 2">TBZ9</strain>
    </source>
</reference>